<feature type="binding site" evidence="8">
    <location>
        <position position="200"/>
    </location>
    <ligand>
        <name>NAD(+)</name>
        <dbReference type="ChEBI" id="CHEBI:57540"/>
    </ligand>
</feature>
<evidence type="ECO:0000256" key="4">
    <source>
        <dbReference type="ARBA" id="ARBA00022840"/>
    </source>
</evidence>
<feature type="binding site" evidence="8">
    <location>
        <begin position="135"/>
        <end position="136"/>
    </location>
    <ligand>
        <name>NAD(+)</name>
        <dbReference type="ChEBI" id="CHEBI:57540"/>
    </ligand>
</feature>
<dbReference type="Gene3D" id="3.40.50.10330">
    <property type="entry name" value="Probable inorganic polyphosphate/atp-NAD kinase, domain 1"/>
    <property type="match status" value="1"/>
</dbReference>
<evidence type="ECO:0000256" key="7">
    <source>
        <dbReference type="ARBA" id="ARBA00047925"/>
    </source>
</evidence>
<feature type="binding site" evidence="8">
    <location>
        <position position="235"/>
    </location>
    <ligand>
        <name>NAD(+)</name>
        <dbReference type="ChEBI" id="CHEBI:57540"/>
    </ligand>
</feature>
<protein>
    <recommendedName>
        <fullName evidence="8">NAD kinase</fullName>
        <ecNumber evidence="8">2.7.1.23</ecNumber>
    </recommendedName>
    <alternativeName>
        <fullName evidence="8">ATP-dependent NAD kinase</fullName>
    </alternativeName>
</protein>
<keyword evidence="8" id="KW-0963">Cytoplasm</keyword>
<dbReference type="Pfam" id="PF01513">
    <property type="entry name" value="NAD_kinase"/>
    <property type="match status" value="1"/>
</dbReference>
<dbReference type="Gene3D" id="2.60.200.30">
    <property type="entry name" value="Probable inorganic polyphosphate/atp-NAD kinase, domain 2"/>
    <property type="match status" value="1"/>
</dbReference>
<name>A0A7V4E404_UNCW3</name>
<evidence type="ECO:0000256" key="1">
    <source>
        <dbReference type="ARBA" id="ARBA00022679"/>
    </source>
</evidence>
<evidence type="ECO:0000256" key="2">
    <source>
        <dbReference type="ARBA" id="ARBA00022741"/>
    </source>
</evidence>
<dbReference type="PANTHER" id="PTHR20275">
    <property type="entry name" value="NAD KINASE"/>
    <property type="match status" value="1"/>
</dbReference>
<evidence type="ECO:0000313" key="9">
    <source>
        <dbReference type="EMBL" id="HGK63303.1"/>
    </source>
</evidence>
<dbReference type="EMBL" id="DTDR01000052">
    <property type="protein sequence ID" value="HGK63303.1"/>
    <property type="molecule type" value="Genomic_DNA"/>
</dbReference>
<dbReference type="FunFam" id="2.60.200.30:FF:000009">
    <property type="entry name" value="Poly(P)/ATP NAD kinase"/>
    <property type="match status" value="1"/>
</dbReference>
<comment type="function">
    <text evidence="8">Involved in the regulation of the intracellular balance of NAD and NADP, and is a key enzyme in the biosynthesis of NADP. Catalyzes specifically the phosphorylation on 2'-hydroxyl of the adenosine moiety of NAD to yield NADP.</text>
</comment>
<comment type="caution">
    <text evidence="9">The sequence shown here is derived from an EMBL/GenBank/DDBJ whole genome shotgun (WGS) entry which is preliminary data.</text>
</comment>
<organism evidence="9">
    <name type="scientific">candidate division WOR-3 bacterium</name>
    <dbReference type="NCBI Taxonomy" id="2052148"/>
    <lineage>
        <taxon>Bacteria</taxon>
        <taxon>Bacteria division WOR-3</taxon>
    </lineage>
</organism>
<keyword evidence="1 8" id="KW-0808">Transferase</keyword>
<feature type="binding site" evidence="8">
    <location>
        <begin position="66"/>
        <end position="67"/>
    </location>
    <ligand>
        <name>NAD(+)</name>
        <dbReference type="ChEBI" id="CHEBI:57540"/>
    </ligand>
</feature>
<accession>A0A7V4E404</accession>
<dbReference type="Pfam" id="PF20143">
    <property type="entry name" value="NAD_kinase_C"/>
    <property type="match status" value="1"/>
</dbReference>
<feature type="active site" description="Proton acceptor" evidence="8">
    <location>
        <position position="66"/>
    </location>
</feature>
<dbReference type="HAMAP" id="MF_00361">
    <property type="entry name" value="NAD_kinase"/>
    <property type="match status" value="1"/>
</dbReference>
<comment type="catalytic activity">
    <reaction evidence="7 8">
        <text>NAD(+) + ATP = ADP + NADP(+) + H(+)</text>
        <dbReference type="Rhea" id="RHEA:18629"/>
        <dbReference type="ChEBI" id="CHEBI:15378"/>
        <dbReference type="ChEBI" id="CHEBI:30616"/>
        <dbReference type="ChEBI" id="CHEBI:57540"/>
        <dbReference type="ChEBI" id="CHEBI:58349"/>
        <dbReference type="ChEBI" id="CHEBI:456216"/>
        <dbReference type="EC" id="2.7.1.23"/>
    </reaction>
</comment>
<feature type="binding site" evidence="8">
    <location>
        <position position="165"/>
    </location>
    <ligand>
        <name>NAD(+)</name>
        <dbReference type="ChEBI" id="CHEBI:57540"/>
    </ligand>
</feature>
<evidence type="ECO:0000256" key="3">
    <source>
        <dbReference type="ARBA" id="ARBA00022777"/>
    </source>
</evidence>
<comment type="similarity">
    <text evidence="8">Belongs to the NAD kinase family.</text>
</comment>
<dbReference type="GO" id="GO:0046872">
    <property type="term" value="F:metal ion binding"/>
    <property type="evidence" value="ECO:0007669"/>
    <property type="project" value="UniProtKB-UniRule"/>
</dbReference>
<evidence type="ECO:0000256" key="5">
    <source>
        <dbReference type="ARBA" id="ARBA00022857"/>
    </source>
</evidence>
<comment type="caution">
    <text evidence="8">Lacks conserved residue(s) required for the propagation of feature annotation.</text>
</comment>
<keyword evidence="2 8" id="KW-0547">Nucleotide-binding</keyword>
<feature type="binding site" evidence="8">
    <location>
        <position position="71"/>
    </location>
    <ligand>
        <name>NAD(+)</name>
        <dbReference type="ChEBI" id="CHEBI:57540"/>
    </ligand>
</feature>
<dbReference type="GO" id="GO:0019674">
    <property type="term" value="P:NAD+ metabolic process"/>
    <property type="evidence" value="ECO:0007669"/>
    <property type="project" value="InterPro"/>
</dbReference>
<dbReference type="InterPro" id="IPR002504">
    <property type="entry name" value="NADK"/>
</dbReference>
<dbReference type="GO" id="GO:0051287">
    <property type="term" value="F:NAD binding"/>
    <property type="evidence" value="ECO:0007669"/>
    <property type="project" value="UniProtKB-ARBA"/>
</dbReference>
<evidence type="ECO:0000256" key="8">
    <source>
        <dbReference type="HAMAP-Rule" id="MF_00361"/>
    </source>
</evidence>
<keyword evidence="3 8" id="KW-0418">Kinase</keyword>
<evidence type="ECO:0000256" key="6">
    <source>
        <dbReference type="ARBA" id="ARBA00023027"/>
    </source>
</evidence>
<dbReference type="GO" id="GO:0005737">
    <property type="term" value="C:cytoplasm"/>
    <property type="evidence" value="ECO:0007669"/>
    <property type="project" value="UniProtKB-SubCell"/>
</dbReference>
<dbReference type="GO" id="GO:0005524">
    <property type="term" value="F:ATP binding"/>
    <property type="evidence" value="ECO:0007669"/>
    <property type="project" value="UniProtKB-KW"/>
</dbReference>
<comment type="subcellular location">
    <subcellularLocation>
        <location evidence="8">Cytoplasm</location>
    </subcellularLocation>
</comment>
<dbReference type="InterPro" id="IPR017438">
    <property type="entry name" value="ATP-NAD_kinase_N"/>
</dbReference>
<dbReference type="GO" id="GO:0003951">
    <property type="term" value="F:NAD+ kinase activity"/>
    <property type="evidence" value="ECO:0007669"/>
    <property type="project" value="UniProtKB-UniRule"/>
</dbReference>
<comment type="cofactor">
    <cofactor evidence="8">
        <name>a divalent metal cation</name>
        <dbReference type="ChEBI" id="CHEBI:60240"/>
    </cofactor>
</comment>
<dbReference type="PANTHER" id="PTHR20275:SF0">
    <property type="entry name" value="NAD KINASE"/>
    <property type="match status" value="1"/>
</dbReference>
<keyword evidence="5 8" id="KW-0521">NADP</keyword>
<gene>
    <name evidence="8" type="primary">nadK</name>
    <name evidence="9" type="ORF">ENU74_01705</name>
</gene>
<sequence>MKAGLIVNLKKAGIKKIVEEIVDYLLKNNIKPSFLKAEATFLGYDNYSDLEDNLSTIDFVIAIGGDGTILRTAHTLKGKEIPTIGINLGSLGFLTTFSEEEKIKAVEDFLNRKVNIEKRLLIKVIFKNKEYLVLNDVVINMGESSRMIEINLYVDGELVNKFNGDGIIIATPTGSTAYSLAAGGPIVHPSSEVFIITPIAPHLLSSRPLILPTHLKLKLLLGGKNPPAHLVLDGQKVFLLNLNEEVFIEKAENYFLLVNKKERTYFEILKKKLKWGF</sequence>
<keyword evidence="4 8" id="KW-0067">ATP-binding</keyword>
<reference evidence="9" key="1">
    <citation type="journal article" date="2020" name="mSystems">
        <title>Genome- and Community-Level Interaction Insights into Carbon Utilization and Element Cycling Functions of Hydrothermarchaeota in Hydrothermal Sediment.</title>
        <authorList>
            <person name="Zhou Z."/>
            <person name="Liu Y."/>
            <person name="Xu W."/>
            <person name="Pan J."/>
            <person name="Luo Z.H."/>
            <person name="Li M."/>
        </authorList>
    </citation>
    <scope>NUCLEOTIDE SEQUENCE [LARGE SCALE GENOMIC DNA]</scope>
    <source>
        <strain evidence="9">SpSt-697</strain>
    </source>
</reference>
<dbReference type="InterPro" id="IPR017437">
    <property type="entry name" value="ATP-NAD_kinase_PpnK-typ_C"/>
</dbReference>
<keyword evidence="6 8" id="KW-0520">NAD</keyword>
<dbReference type="InterPro" id="IPR016064">
    <property type="entry name" value="NAD/diacylglycerol_kinase_sf"/>
</dbReference>
<dbReference type="AlphaFoldDB" id="A0A7V4E404"/>
<dbReference type="EC" id="2.7.1.23" evidence="8"/>
<proteinExistence type="inferred from homology"/>
<feature type="binding site" evidence="8">
    <location>
        <position position="146"/>
    </location>
    <ligand>
        <name>NAD(+)</name>
        <dbReference type="ChEBI" id="CHEBI:57540"/>
    </ligand>
</feature>
<dbReference type="GO" id="GO:0006741">
    <property type="term" value="P:NADP+ biosynthetic process"/>
    <property type="evidence" value="ECO:0007669"/>
    <property type="project" value="UniProtKB-UniRule"/>
</dbReference>
<dbReference type="SUPFAM" id="SSF111331">
    <property type="entry name" value="NAD kinase/diacylglycerol kinase-like"/>
    <property type="match status" value="1"/>
</dbReference>